<dbReference type="Proteomes" id="UP000001072">
    <property type="component" value="Unassembled WGS sequence"/>
</dbReference>
<accession>F4S6W5</accession>
<dbReference type="HOGENOM" id="CLU_033924_1_0_1"/>
<dbReference type="InterPro" id="IPR011042">
    <property type="entry name" value="6-blade_b-propeller_TolB-like"/>
</dbReference>
<dbReference type="AlphaFoldDB" id="F4S6W5"/>
<dbReference type="OrthoDB" id="5307922at2759"/>
<dbReference type="VEuPathDB" id="FungiDB:MELLADRAFT_118260"/>
<dbReference type="PANTHER" id="PTHR11799:SF12">
    <property type="entry name" value="PARAOXONASE-RELATED"/>
    <property type="match status" value="1"/>
</dbReference>
<dbReference type="InParanoid" id="F4S6W5"/>
<protein>
    <submittedName>
        <fullName evidence="1">Uncharacterized protein</fullName>
    </submittedName>
</protein>
<proteinExistence type="predicted"/>
<sequence>MVQTASIILGVTAILSALFRAFLKPRIDELGFFRTVQNFNNDECEKIEGLEACEDIYVHQPSGLAYLACSRVIDRAHWTPAMSNLNRDRMPVPSLDYVAILDLKTHVHRKLTLTNLPAHILKHGLHTHGLDLYVESYSKESEDQSSATLYMINHNPPDRIEQASSLGAQSVIEVFKTKIGSNEAEYQMTVAHPLILCPNNLVAMSSNSFYVSNDHGKKVGWKRALEPFLLDHDSNSIVHCSLNSPNSPDCTVAVHGHAYANGIAKGPEQMIYMGTSLDPRLRLFDAQGDHTLVLTDELKMPRPIDNIYVTEKGSVYLAMIPKVHDFSRLLDKPGSSVSSTEVWRVSNGTDQDKFFGGRLKLEKVFADDGHMVSMTTCVAVYENKLFLTGIASPYVSVCKMKDDPK</sequence>
<dbReference type="KEGG" id="mlr:MELLADRAFT_118260"/>
<dbReference type="InterPro" id="IPR051288">
    <property type="entry name" value="Serum_paraoxonase/arylesterase"/>
</dbReference>
<dbReference type="eggNOG" id="ENOG502RYG9">
    <property type="taxonomic scope" value="Eukaryota"/>
</dbReference>
<organism evidence="2">
    <name type="scientific">Melampsora larici-populina (strain 98AG31 / pathotype 3-4-7)</name>
    <name type="common">Poplar leaf rust fungus</name>
    <dbReference type="NCBI Taxonomy" id="747676"/>
    <lineage>
        <taxon>Eukaryota</taxon>
        <taxon>Fungi</taxon>
        <taxon>Dikarya</taxon>
        <taxon>Basidiomycota</taxon>
        <taxon>Pucciniomycotina</taxon>
        <taxon>Pucciniomycetes</taxon>
        <taxon>Pucciniales</taxon>
        <taxon>Melampsoraceae</taxon>
        <taxon>Melampsora</taxon>
    </lineage>
</organism>
<dbReference type="GeneID" id="18926190"/>
<dbReference type="RefSeq" id="XP_007417116.1">
    <property type="nucleotide sequence ID" value="XM_007417054.1"/>
</dbReference>
<gene>
    <name evidence="1" type="ORF">MELLADRAFT_118260</name>
</gene>
<dbReference type="Gene3D" id="2.120.10.30">
    <property type="entry name" value="TolB, C-terminal domain"/>
    <property type="match status" value="1"/>
</dbReference>
<name>F4S6W5_MELLP</name>
<evidence type="ECO:0000313" key="1">
    <source>
        <dbReference type="EMBL" id="EGF99654.1"/>
    </source>
</evidence>
<dbReference type="EMBL" id="GL883156">
    <property type="protein sequence ID" value="EGF99654.1"/>
    <property type="molecule type" value="Genomic_DNA"/>
</dbReference>
<keyword evidence="2" id="KW-1185">Reference proteome</keyword>
<evidence type="ECO:0000313" key="2">
    <source>
        <dbReference type="Proteomes" id="UP000001072"/>
    </source>
</evidence>
<reference evidence="2" key="1">
    <citation type="journal article" date="2011" name="Proc. Natl. Acad. Sci. U.S.A.">
        <title>Obligate biotrophy features unraveled by the genomic analysis of rust fungi.</title>
        <authorList>
            <person name="Duplessis S."/>
            <person name="Cuomo C.A."/>
            <person name="Lin Y.-C."/>
            <person name="Aerts A."/>
            <person name="Tisserant E."/>
            <person name="Veneault-Fourrey C."/>
            <person name="Joly D.L."/>
            <person name="Hacquard S."/>
            <person name="Amselem J."/>
            <person name="Cantarel B.L."/>
            <person name="Chiu R."/>
            <person name="Coutinho P.M."/>
            <person name="Feau N."/>
            <person name="Field M."/>
            <person name="Frey P."/>
            <person name="Gelhaye E."/>
            <person name="Goldberg J."/>
            <person name="Grabherr M.G."/>
            <person name="Kodira C.D."/>
            <person name="Kohler A."/>
            <person name="Kuees U."/>
            <person name="Lindquist E.A."/>
            <person name="Lucas S.M."/>
            <person name="Mago R."/>
            <person name="Mauceli E."/>
            <person name="Morin E."/>
            <person name="Murat C."/>
            <person name="Pangilinan J.L."/>
            <person name="Park R."/>
            <person name="Pearson M."/>
            <person name="Quesneville H."/>
            <person name="Rouhier N."/>
            <person name="Sakthikumar S."/>
            <person name="Salamov A.A."/>
            <person name="Schmutz J."/>
            <person name="Selles B."/>
            <person name="Shapiro H."/>
            <person name="Tanguay P."/>
            <person name="Tuskan G.A."/>
            <person name="Henrissat B."/>
            <person name="Van de Peer Y."/>
            <person name="Rouze P."/>
            <person name="Ellis J.G."/>
            <person name="Dodds P.N."/>
            <person name="Schein J.E."/>
            <person name="Zhong S."/>
            <person name="Hamelin R.C."/>
            <person name="Grigoriev I.V."/>
            <person name="Szabo L.J."/>
            <person name="Martin F."/>
        </authorList>
    </citation>
    <scope>NUCLEOTIDE SEQUENCE [LARGE SCALE GENOMIC DNA]</scope>
    <source>
        <strain evidence="2">98AG31 / pathotype 3-4-7</strain>
    </source>
</reference>
<dbReference type="PANTHER" id="PTHR11799">
    <property type="entry name" value="PARAOXONASE"/>
    <property type="match status" value="1"/>
</dbReference>
<dbReference type="SUPFAM" id="SSF63829">
    <property type="entry name" value="Calcium-dependent phosphotriesterase"/>
    <property type="match status" value="1"/>
</dbReference>